<dbReference type="SUPFAM" id="SSF47413">
    <property type="entry name" value="lambda repressor-like DNA-binding domains"/>
    <property type="match status" value="1"/>
</dbReference>
<dbReference type="PROSITE" id="PS50943">
    <property type="entry name" value="HTH_CROC1"/>
    <property type="match status" value="1"/>
</dbReference>
<dbReference type="CDD" id="cd00093">
    <property type="entry name" value="HTH_XRE"/>
    <property type="match status" value="1"/>
</dbReference>
<dbReference type="AlphaFoldDB" id="F5T0P6"/>
<proteinExistence type="predicted"/>
<name>F5T0P6_9GAMM</name>
<dbReference type="OrthoDB" id="9793869at2"/>
<dbReference type="EMBL" id="AFIG01000002">
    <property type="protein sequence ID" value="EGL53836.1"/>
    <property type="molecule type" value="Genomic_DNA"/>
</dbReference>
<keyword evidence="4" id="KW-1185">Reference proteome</keyword>
<dbReference type="eggNOG" id="COG3093">
    <property type="taxonomic scope" value="Bacteria"/>
</dbReference>
<dbReference type="Pfam" id="PF01381">
    <property type="entry name" value="HTH_3"/>
    <property type="match status" value="1"/>
</dbReference>
<dbReference type="Gene3D" id="1.10.260.40">
    <property type="entry name" value="lambda repressor-like DNA-binding domains"/>
    <property type="match status" value="1"/>
</dbReference>
<evidence type="ECO:0000313" key="4">
    <source>
        <dbReference type="Proteomes" id="UP000003544"/>
    </source>
</evidence>
<dbReference type="NCBIfam" id="TIGR02607">
    <property type="entry name" value="antidote_HigA"/>
    <property type="match status" value="1"/>
</dbReference>
<comment type="caution">
    <text evidence="3">The sequence shown here is derived from an EMBL/GenBank/DDBJ whole genome shotgun (WGS) entry which is preliminary data.</text>
</comment>
<dbReference type="InterPro" id="IPR001387">
    <property type="entry name" value="Cro/C1-type_HTH"/>
</dbReference>
<evidence type="ECO:0000259" key="2">
    <source>
        <dbReference type="PROSITE" id="PS50943"/>
    </source>
</evidence>
<reference evidence="3 4" key="1">
    <citation type="journal article" date="2011" name="J. Bacteriol.">
        <title>Draft genome sequence of Methylophaga aminisulfidivorans MP T.</title>
        <authorList>
            <person name="Han G.H."/>
            <person name="Kim W."/>
            <person name="Chun J."/>
            <person name="Kim S.W."/>
        </authorList>
    </citation>
    <scope>NUCLEOTIDE SEQUENCE [LARGE SCALE GENOMIC DNA]</scope>
    <source>
        <strain evidence="4">MP(T)</strain>
    </source>
</reference>
<sequence length="105" mass="11720">MMKELKIPAHPTPVGEMLTEEFLIPLEVSQGQLARAMGVSRKTVNELCVGRRSVTVETALLLSKVLGTTSGFWLNLQIMNDMWQAQHNESFTEKLDHAARLVEVA</sequence>
<dbReference type="SMART" id="SM00530">
    <property type="entry name" value="HTH_XRE"/>
    <property type="match status" value="1"/>
</dbReference>
<dbReference type="PANTHER" id="PTHR36924">
    <property type="entry name" value="ANTITOXIN HIGA-1"/>
    <property type="match status" value="1"/>
</dbReference>
<feature type="domain" description="HTH cro/C1-type" evidence="2">
    <location>
        <begin position="29"/>
        <end position="73"/>
    </location>
</feature>
<organism evidence="3 4">
    <name type="scientific">Methylophaga aminisulfidivorans MP</name>
    <dbReference type="NCBI Taxonomy" id="1026882"/>
    <lineage>
        <taxon>Bacteria</taxon>
        <taxon>Pseudomonadati</taxon>
        <taxon>Pseudomonadota</taxon>
        <taxon>Gammaproteobacteria</taxon>
        <taxon>Thiotrichales</taxon>
        <taxon>Piscirickettsiaceae</taxon>
        <taxon>Methylophaga</taxon>
    </lineage>
</organism>
<dbReference type="Proteomes" id="UP000003544">
    <property type="component" value="Unassembled WGS sequence"/>
</dbReference>
<protein>
    <submittedName>
        <fullName evidence="3">Helix-turn-helix motif containing protein</fullName>
    </submittedName>
</protein>
<accession>F5T0P6</accession>
<dbReference type="PANTHER" id="PTHR36924:SF1">
    <property type="entry name" value="ANTITOXIN HIGA-1"/>
    <property type="match status" value="1"/>
</dbReference>
<dbReference type="GO" id="GO:0003677">
    <property type="term" value="F:DNA binding"/>
    <property type="evidence" value="ECO:0007669"/>
    <property type="project" value="UniProtKB-KW"/>
</dbReference>
<dbReference type="InterPro" id="IPR010982">
    <property type="entry name" value="Lambda_DNA-bd_dom_sf"/>
</dbReference>
<keyword evidence="1" id="KW-0238">DNA-binding</keyword>
<dbReference type="STRING" id="1026882.MAMP_00052"/>
<dbReference type="RefSeq" id="WP_007146084.1">
    <property type="nucleotide sequence ID" value="NZ_AFIG01000002.1"/>
</dbReference>
<evidence type="ECO:0000313" key="3">
    <source>
        <dbReference type="EMBL" id="EGL53836.1"/>
    </source>
</evidence>
<gene>
    <name evidence="3" type="ORF">MAMP_00052</name>
</gene>
<evidence type="ECO:0000256" key="1">
    <source>
        <dbReference type="ARBA" id="ARBA00023125"/>
    </source>
</evidence>
<dbReference type="InterPro" id="IPR013430">
    <property type="entry name" value="Toxin_antidote_HigA"/>
</dbReference>